<reference evidence="6 7" key="1">
    <citation type="submission" date="2022-11" db="EMBL/GenBank/DDBJ databases">
        <title>Draft genome sequence of Saccharopolyspora sp. WRP15-2 isolated from rhizosphere soils of wild rice in Thailand.</title>
        <authorList>
            <person name="Duangmal K."/>
            <person name="Kammanee S."/>
            <person name="Muangham S."/>
        </authorList>
    </citation>
    <scope>NUCLEOTIDE SEQUENCE [LARGE SCALE GENOMIC DNA]</scope>
    <source>
        <strain evidence="6 7">WRP15-2</strain>
    </source>
</reference>
<evidence type="ECO:0000256" key="2">
    <source>
        <dbReference type="ARBA" id="ARBA00022643"/>
    </source>
</evidence>
<dbReference type="SUPFAM" id="SSF51679">
    <property type="entry name" value="Bacterial luciferase-like"/>
    <property type="match status" value="1"/>
</dbReference>
<dbReference type="Proteomes" id="UP001210380">
    <property type="component" value="Unassembled WGS sequence"/>
</dbReference>
<keyword evidence="2" id="KW-0288">FMN</keyword>
<feature type="domain" description="Luciferase-like" evidence="5">
    <location>
        <begin position="3"/>
        <end position="236"/>
    </location>
</feature>
<dbReference type="InterPro" id="IPR050172">
    <property type="entry name" value="SsuD_RutA_monooxygenase"/>
</dbReference>
<accession>A0ABT4USN6</accession>
<dbReference type="PANTHER" id="PTHR42847:SF4">
    <property type="entry name" value="ALKANESULFONATE MONOOXYGENASE-RELATED"/>
    <property type="match status" value="1"/>
</dbReference>
<dbReference type="PANTHER" id="PTHR42847">
    <property type="entry name" value="ALKANESULFONATE MONOOXYGENASE"/>
    <property type="match status" value="1"/>
</dbReference>
<keyword evidence="3" id="KW-0560">Oxidoreductase</keyword>
<evidence type="ECO:0000256" key="3">
    <source>
        <dbReference type="ARBA" id="ARBA00023002"/>
    </source>
</evidence>
<organism evidence="6 7">
    <name type="scientific">Saccharopolyspora oryzae</name>
    <dbReference type="NCBI Taxonomy" id="2997343"/>
    <lineage>
        <taxon>Bacteria</taxon>
        <taxon>Bacillati</taxon>
        <taxon>Actinomycetota</taxon>
        <taxon>Actinomycetes</taxon>
        <taxon>Pseudonocardiales</taxon>
        <taxon>Pseudonocardiaceae</taxon>
        <taxon>Saccharopolyspora</taxon>
    </lineage>
</organism>
<name>A0ABT4USN6_9PSEU</name>
<dbReference type="RefSeq" id="WP_270947301.1">
    <property type="nucleotide sequence ID" value="NZ_JAQGLA010000004.1"/>
</dbReference>
<proteinExistence type="predicted"/>
<dbReference type="EMBL" id="JAQGLA010000004">
    <property type="protein sequence ID" value="MDA3624734.1"/>
    <property type="molecule type" value="Genomic_DNA"/>
</dbReference>
<dbReference type="Pfam" id="PF00296">
    <property type="entry name" value="Bac_luciferase"/>
    <property type="match status" value="1"/>
</dbReference>
<protein>
    <submittedName>
        <fullName evidence="6">LLM class flavin-dependent oxidoreductase</fullName>
    </submittedName>
</protein>
<keyword evidence="4" id="KW-0503">Monooxygenase</keyword>
<dbReference type="InterPro" id="IPR011251">
    <property type="entry name" value="Luciferase-like_dom"/>
</dbReference>
<sequence>MEIGIGLPGHVPGVDGRTLVEWARRAEARGFSTLSVSDRLVWSTPEPLTALAAAAGATERIKLLTTVLIAPLHNNHALFAKQTASIDQLAGAGRLHLGLAPGLRDDDFTESGVDFSTRGKQFDALLDRAAEVWGGQTGIGPAPATDGGPKVLFGGMSPAAIRRVVTKGTGWIAGDATVADVEGFAPGLREAWTTAGREGEPTIVASVMYALGPDARQSVEKAISAYYAFGGSEYVDYGIDIAHTTPESITAAVADFEKAGVHELLFMGNDANPDQVDLLADALGL</sequence>
<evidence type="ECO:0000259" key="5">
    <source>
        <dbReference type="Pfam" id="PF00296"/>
    </source>
</evidence>
<dbReference type="InterPro" id="IPR036661">
    <property type="entry name" value="Luciferase-like_sf"/>
</dbReference>
<evidence type="ECO:0000313" key="7">
    <source>
        <dbReference type="Proteomes" id="UP001210380"/>
    </source>
</evidence>
<keyword evidence="1" id="KW-0285">Flavoprotein</keyword>
<evidence type="ECO:0000313" key="6">
    <source>
        <dbReference type="EMBL" id="MDA3624734.1"/>
    </source>
</evidence>
<keyword evidence="7" id="KW-1185">Reference proteome</keyword>
<evidence type="ECO:0000256" key="4">
    <source>
        <dbReference type="ARBA" id="ARBA00023033"/>
    </source>
</evidence>
<comment type="caution">
    <text evidence="6">The sequence shown here is derived from an EMBL/GenBank/DDBJ whole genome shotgun (WGS) entry which is preliminary data.</text>
</comment>
<dbReference type="Gene3D" id="3.20.20.30">
    <property type="entry name" value="Luciferase-like domain"/>
    <property type="match status" value="1"/>
</dbReference>
<evidence type="ECO:0000256" key="1">
    <source>
        <dbReference type="ARBA" id="ARBA00022630"/>
    </source>
</evidence>
<gene>
    <name evidence="6" type="ORF">OU415_04735</name>
</gene>